<dbReference type="PANTHER" id="PTHR37162:SF1">
    <property type="entry name" value="BED-TYPE DOMAIN-CONTAINING PROTEIN"/>
    <property type="match status" value="1"/>
</dbReference>
<gene>
    <name evidence="2" type="ORF">FWK35_00018521</name>
</gene>
<dbReference type="Proteomes" id="UP000478052">
    <property type="component" value="Unassembled WGS sequence"/>
</dbReference>
<dbReference type="PANTHER" id="PTHR37162">
    <property type="entry name" value="HAT FAMILY DIMERISATION DOMAINCONTAINING PROTEIN-RELATED"/>
    <property type="match status" value="1"/>
</dbReference>
<dbReference type="InterPro" id="IPR008906">
    <property type="entry name" value="HATC_C_dom"/>
</dbReference>
<proteinExistence type="predicted"/>
<evidence type="ECO:0000313" key="2">
    <source>
        <dbReference type="EMBL" id="KAF0751872.1"/>
    </source>
</evidence>
<dbReference type="InterPro" id="IPR012337">
    <property type="entry name" value="RNaseH-like_sf"/>
</dbReference>
<keyword evidence="3" id="KW-1185">Reference proteome</keyword>
<reference evidence="2 3" key="1">
    <citation type="submission" date="2019-08" db="EMBL/GenBank/DDBJ databases">
        <title>Whole genome of Aphis craccivora.</title>
        <authorList>
            <person name="Voronova N.V."/>
            <person name="Shulinski R.S."/>
            <person name="Bandarenka Y.V."/>
            <person name="Zhorov D.G."/>
            <person name="Warner D."/>
        </authorList>
    </citation>
    <scope>NUCLEOTIDE SEQUENCE [LARGE SCALE GENOMIC DNA]</scope>
    <source>
        <strain evidence="2">180601</strain>
        <tissue evidence="2">Whole Body</tissue>
    </source>
</reference>
<comment type="caution">
    <text evidence="2">The sequence shown here is derived from an EMBL/GenBank/DDBJ whole genome shotgun (WGS) entry which is preliminary data.</text>
</comment>
<evidence type="ECO:0000313" key="3">
    <source>
        <dbReference type="Proteomes" id="UP000478052"/>
    </source>
</evidence>
<name>A0A6G0YAA5_APHCR</name>
<dbReference type="GO" id="GO:0046983">
    <property type="term" value="F:protein dimerization activity"/>
    <property type="evidence" value="ECO:0007669"/>
    <property type="project" value="InterPro"/>
</dbReference>
<dbReference type="Pfam" id="PF05699">
    <property type="entry name" value="Dimer_Tnp_hAT"/>
    <property type="match status" value="1"/>
</dbReference>
<sequence length="394" mass="44955">MIGINNGVYVKLKEEIPSLIHIPCICHSLQLAVSAAAAETLRRNIDYLIRETYNLFSHSILRQAQYKHLFKAINDGHDPLKIDKACDTRWLSIETAVSRILKQWVELKTLFGIAKQSEKCYMADTLHAMYCDINNFAYLKFLYPILEEIQKVNKSFESNTADPSKLLTDLTNMVWSIAKRFINPQCRLNPLKANVDSYTMNNVYFGYECLEFLQVLLNQLQQRVPKNIDVLEKVNNLISIKNALQCIKEPFTPLAELFLLDGISNYTDASGLNPFAELSSLARRLLVLPWSNAEVERLFSQMNIVKTKLRNRMGPKLLDSILTVRAGLKRSEVCCSKYQLPSIVLKQIGTSFYYNKNVNDTSSTSNERTIGTISNNEDNSIDDVGLLLNTEFNF</sequence>
<dbReference type="EMBL" id="VUJU01005231">
    <property type="protein sequence ID" value="KAF0751872.1"/>
    <property type="molecule type" value="Genomic_DNA"/>
</dbReference>
<evidence type="ECO:0000259" key="1">
    <source>
        <dbReference type="Pfam" id="PF05699"/>
    </source>
</evidence>
<feature type="domain" description="HAT C-terminal dimerisation" evidence="1">
    <location>
        <begin position="275"/>
        <end position="325"/>
    </location>
</feature>
<dbReference type="SUPFAM" id="SSF53098">
    <property type="entry name" value="Ribonuclease H-like"/>
    <property type="match status" value="1"/>
</dbReference>
<dbReference type="AlphaFoldDB" id="A0A6G0YAA5"/>
<dbReference type="OrthoDB" id="10023262at2759"/>
<organism evidence="2 3">
    <name type="scientific">Aphis craccivora</name>
    <name type="common">Cowpea aphid</name>
    <dbReference type="NCBI Taxonomy" id="307492"/>
    <lineage>
        <taxon>Eukaryota</taxon>
        <taxon>Metazoa</taxon>
        <taxon>Ecdysozoa</taxon>
        <taxon>Arthropoda</taxon>
        <taxon>Hexapoda</taxon>
        <taxon>Insecta</taxon>
        <taxon>Pterygota</taxon>
        <taxon>Neoptera</taxon>
        <taxon>Paraneoptera</taxon>
        <taxon>Hemiptera</taxon>
        <taxon>Sternorrhyncha</taxon>
        <taxon>Aphidomorpha</taxon>
        <taxon>Aphidoidea</taxon>
        <taxon>Aphididae</taxon>
        <taxon>Aphidini</taxon>
        <taxon>Aphis</taxon>
        <taxon>Aphis</taxon>
    </lineage>
</organism>
<accession>A0A6G0YAA5</accession>
<protein>
    <recommendedName>
        <fullName evidence="1">HAT C-terminal dimerisation domain-containing protein</fullName>
    </recommendedName>
</protein>